<name>A0A5C2SPZ1_9APHY</name>
<keyword evidence="3" id="KW-1185">Reference proteome</keyword>
<dbReference type="SUPFAM" id="SSF81383">
    <property type="entry name" value="F-box domain"/>
    <property type="match status" value="1"/>
</dbReference>
<dbReference type="InterPro" id="IPR036047">
    <property type="entry name" value="F-box-like_dom_sf"/>
</dbReference>
<gene>
    <name evidence="2" type="ORF">L227DRAFT_598069</name>
</gene>
<proteinExistence type="predicted"/>
<organism evidence="2 3">
    <name type="scientific">Lentinus tigrinus ALCF2SS1-6</name>
    <dbReference type="NCBI Taxonomy" id="1328759"/>
    <lineage>
        <taxon>Eukaryota</taxon>
        <taxon>Fungi</taxon>
        <taxon>Dikarya</taxon>
        <taxon>Basidiomycota</taxon>
        <taxon>Agaricomycotina</taxon>
        <taxon>Agaricomycetes</taxon>
        <taxon>Polyporales</taxon>
        <taxon>Polyporaceae</taxon>
        <taxon>Lentinus</taxon>
    </lineage>
</organism>
<dbReference type="PROSITE" id="PS50181">
    <property type="entry name" value="FBOX"/>
    <property type="match status" value="1"/>
</dbReference>
<reference evidence="2" key="1">
    <citation type="journal article" date="2018" name="Genome Biol. Evol.">
        <title>Genomics and development of Lentinus tigrinus, a white-rot wood-decaying mushroom with dimorphic fruiting bodies.</title>
        <authorList>
            <person name="Wu B."/>
            <person name="Xu Z."/>
            <person name="Knudson A."/>
            <person name="Carlson A."/>
            <person name="Chen N."/>
            <person name="Kovaka S."/>
            <person name="LaButti K."/>
            <person name="Lipzen A."/>
            <person name="Pennachio C."/>
            <person name="Riley R."/>
            <person name="Schakwitz W."/>
            <person name="Umezawa K."/>
            <person name="Ohm R.A."/>
            <person name="Grigoriev I.V."/>
            <person name="Nagy L.G."/>
            <person name="Gibbons J."/>
            <person name="Hibbett D."/>
        </authorList>
    </citation>
    <scope>NUCLEOTIDE SEQUENCE [LARGE SCALE GENOMIC DNA]</scope>
    <source>
        <strain evidence="2">ALCF2SS1-6</strain>
    </source>
</reference>
<feature type="domain" description="F-box" evidence="1">
    <location>
        <begin position="17"/>
        <end position="66"/>
    </location>
</feature>
<dbReference type="AlphaFoldDB" id="A0A5C2SPZ1"/>
<dbReference type="Gene3D" id="1.20.1280.50">
    <property type="match status" value="1"/>
</dbReference>
<dbReference type="Proteomes" id="UP000313359">
    <property type="component" value="Unassembled WGS sequence"/>
</dbReference>
<dbReference type="InterPro" id="IPR001810">
    <property type="entry name" value="F-box_dom"/>
</dbReference>
<accession>A0A5C2SPZ1</accession>
<dbReference type="Pfam" id="PF12937">
    <property type="entry name" value="F-box-like"/>
    <property type="match status" value="1"/>
</dbReference>
<dbReference type="EMBL" id="ML122252">
    <property type="protein sequence ID" value="RPD65710.1"/>
    <property type="molecule type" value="Genomic_DNA"/>
</dbReference>
<evidence type="ECO:0000313" key="3">
    <source>
        <dbReference type="Proteomes" id="UP000313359"/>
    </source>
</evidence>
<evidence type="ECO:0000259" key="1">
    <source>
        <dbReference type="PROSITE" id="PS50181"/>
    </source>
</evidence>
<evidence type="ECO:0000313" key="2">
    <source>
        <dbReference type="EMBL" id="RPD65710.1"/>
    </source>
</evidence>
<protein>
    <recommendedName>
        <fullName evidence="1">F-box domain-containing protein</fullName>
    </recommendedName>
</protein>
<sequence length="513" mass="57703">MSTASSTPMTHTSMKPAISIHDLPSELLIHIFRFLKPTYGGDIQVTHVCRRWRAAIHSTPEFWRDMIANRRVLGTGWRHDKRQLEAFLNVMLERTRRLPLHIELSHGDLDFLETAPLKDHLDRIAALIVERDTCDRGSATLGRVLALGPLPTLESLELTYESWACMSSVVPDEPPPAPLTHSYPKLRCLEVNPNFLAYTMMVPSLRKLIIYPGYVSLSGILGALKHCPQLEWLECLGLFEHADNPIRPFPLVHLPCLRDWVINDSHLCPGFVPQIMFRHIQCPTTTRISLGFGRSADLSDVLPRDRAGSLEGCFAVVLGTVSKLDFAVIAGRQWIDIDRLELKFFAAGEDASRISISIPYKLGKWHGDIVPTSLRPFPCTPNVASVFSSQTITELRLNLPQESTPLPMRRVDWTILFDAFPSLVALATQIGSCTGLLKALRQTPLRLRGLERLEVTCANGPRTHHALVLTVEMRASQGVHLRRLAYVHSREDVRPFSKWHLARLRAVVAEVIV</sequence>
<dbReference type="OrthoDB" id="2748828at2759"/>